<dbReference type="NCBIfam" id="TIGR04183">
    <property type="entry name" value="Por_Secre_tail"/>
    <property type="match status" value="1"/>
</dbReference>
<feature type="domain" description="Secretion system C-terminal sorting" evidence="3">
    <location>
        <begin position="559"/>
        <end position="631"/>
    </location>
</feature>
<evidence type="ECO:0000313" key="4">
    <source>
        <dbReference type="EMBL" id="NEN22154.1"/>
    </source>
</evidence>
<dbReference type="Proteomes" id="UP000486602">
    <property type="component" value="Unassembled WGS sequence"/>
</dbReference>
<dbReference type="InterPro" id="IPR026444">
    <property type="entry name" value="Secre_tail"/>
</dbReference>
<feature type="signal peptide" evidence="2">
    <location>
        <begin position="1"/>
        <end position="21"/>
    </location>
</feature>
<evidence type="ECO:0000313" key="5">
    <source>
        <dbReference type="Proteomes" id="UP000486602"/>
    </source>
</evidence>
<reference evidence="4 5" key="1">
    <citation type="submission" date="2020-02" db="EMBL/GenBank/DDBJ databases">
        <title>Out from the shadows clarifying the taxonomy of the family Cryomorphaceae and related taxa by utilizing the GTDB taxonomic framework.</title>
        <authorList>
            <person name="Bowman J.P."/>
        </authorList>
    </citation>
    <scope>NUCLEOTIDE SEQUENCE [LARGE SCALE GENOMIC DNA]</scope>
    <source>
        <strain evidence="4 5">QSSC 1-22</strain>
    </source>
</reference>
<gene>
    <name evidence="4" type="ORF">G3O08_01385</name>
</gene>
<comment type="caution">
    <text evidence="4">The sequence shown here is derived from an EMBL/GenBank/DDBJ whole genome shotgun (WGS) entry which is preliminary data.</text>
</comment>
<dbReference type="RefSeq" id="WP_163282881.1">
    <property type="nucleotide sequence ID" value="NZ_JAAGVY010000002.1"/>
</dbReference>
<evidence type="ECO:0000256" key="1">
    <source>
        <dbReference type="ARBA" id="ARBA00022729"/>
    </source>
</evidence>
<evidence type="ECO:0000259" key="3">
    <source>
        <dbReference type="Pfam" id="PF18962"/>
    </source>
</evidence>
<proteinExistence type="predicted"/>
<protein>
    <submittedName>
        <fullName evidence="4">T9SS type A sorting domain-containing protein</fullName>
    </submittedName>
</protein>
<accession>A0A7K3WKY3</accession>
<organism evidence="4 5">
    <name type="scientific">Cryomorpha ignava</name>
    <dbReference type="NCBI Taxonomy" id="101383"/>
    <lineage>
        <taxon>Bacteria</taxon>
        <taxon>Pseudomonadati</taxon>
        <taxon>Bacteroidota</taxon>
        <taxon>Flavobacteriia</taxon>
        <taxon>Flavobacteriales</taxon>
        <taxon>Cryomorphaceae</taxon>
        <taxon>Cryomorpha</taxon>
    </lineage>
</organism>
<dbReference type="Pfam" id="PF18962">
    <property type="entry name" value="Por_Secre_tail"/>
    <property type="match status" value="1"/>
</dbReference>
<keyword evidence="5" id="KW-1185">Reference proteome</keyword>
<keyword evidence="1 2" id="KW-0732">Signal</keyword>
<dbReference type="AlphaFoldDB" id="A0A7K3WKY3"/>
<name>A0A7K3WKY3_9FLAO</name>
<dbReference type="EMBL" id="JAAGVY010000002">
    <property type="protein sequence ID" value="NEN22154.1"/>
    <property type="molecule type" value="Genomic_DNA"/>
</dbReference>
<sequence>MKTIKFTISALCLFLVSLTYGQIVDDCSDFNNGFNGWQNIGTITTIANSNSLDGSSYLRIQDQGGYSLTYNSISYSHNWDSLVGHCLCFDYKVYSDGNSGVINVIPSLAIYNNTTPMNSNIIVGFQAYTTVTENDEWVHVCAPIEFSDGISLPSNADGFWTYPGVSAQDWDALLLNVGGIAIGPDIGGPGAEIVGFDNICIEDCGALIDSNPFGAYCCGTGDDNLVINGNFEDAINLDFTSDYTNDPSVYPGNFSVGNTALALSAFNTSITDHSNCASSTQYPLNDQFLLVNGRTQQPGISTAVIWEHVLTGLDTSSTYKFCANFVSMPQCTFDISPKVSFEVDGVAIGGVTTLLAPLNACDWILISENFSTGQNTSVTLQIILDQAGNGDGNDLAIDDISVTKLIDPELSITVQHQGSPDHIIASVNTIDVLDDGLHCADTLYEWRVAEVLSYAPGNIVILPPWTIGNASVWGLTTTFPGYSFDPDKMYMIVLHTDTCGCYDEGYTFQLTYNFRPMALQMTPEQELSIIESIRNGTIGHGETANAIQELNDGSDGLILYPNPVKNSFTISLKDNSLKSVEVLSLTGQTLLSKKYSDAKAEEILDISQLASGIYLVKAYAADNTQYITKVVKE</sequence>
<evidence type="ECO:0000256" key="2">
    <source>
        <dbReference type="SAM" id="SignalP"/>
    </source>
</evidence>
<feature type="chain" id="PRO_5029492616" evidence="2">
    <location>
        <begin position="22"/>
        <end position="633"/>
    </location>
</feature>